<proteinExistence type="predicted"/>
<evidence type="ECO:0000256" key="2">
    <source>
        <dbReference type="ARBA" id="ARBA00022723"/>
    </source>
</evidence>
<keyword evidence="4" id="KW-0863">Zinc-finger</keyword>
<dbReference type="PANTHER" id="PTHR45888">
    <property type="entry name" value="HL01030P-RELATED"/>
    <property type="match status" value="1"/>
</dbReference>
<protein>
    <submittedName>
        <fullName evidence="11">Histone-lysine N-methyltransferase 2D</fullName>
    </submittedName>
</protein>
<feature type="region of interest" description="Disordered" evidence="9">
    <location>
        <begin position="184"/>
        <end position="212"/>
    </location>
</feature>
<keyword evidence="6" id="KW-0805">Transcription regulation</keyword>
<keyword evidence="11" id="KW-0808">Transferase</keyword>
<dbReference type="OrthoDB" id="308383at2759"/>
<feature type="compositionally biased region" description="Low complexity" evidence="9">
    <location>
        <begin position="184"/>
        <end position="199"/>
    </location>
</feature>
<dbReference type="AlphaFoldDB" id="A0A6A4VFX6"/>
<feature type="compositionally biased region" description="Basic and acidic residues" evidence="9">
    <location>
        <begin position="1"/>
        <end position="29"/>
    </location>
</feature>
<dbReference type="GO" id="GO:0005634">
    <property type="term" value="C:nucleus"/>
    <property type="evidence" value="ECO:0007669"/>
    <property type="project" value="UniProtKB-SubCell"/>
</dbReference>
<keyword evidence="7" id="KW-0804">Transcription</keyword>
<feature type="region of interest" description="Disordered" evidence="9">
    <location>
        <begin position="1"/>
        <end position="66"/>
    </location>
</feature>
<dbReference type="GO" id="GO:0008168">
    <property type="term" value="F:methyltransferase activity"/>
    <property type="evidence" value="ECO:0007669"/>
    <property type="project" value="UniProtKB-KW"/>
</dbReference>
<dbReference type="Proteomes" id="UP000440578">
    <property type="component" value="Unassembled WGS sequence"/>
</dbReference>
<keyword evidence="12" id="KW-1185">Reference proteome</keyword>
<keyword evidence="11" id="KW-0489">Methyltransferase</keyword>
<dbReference type="Gene3D" id="1.10.30.10">
    <property type="entry name" value="High mobility group box domain"/>
    <property type="match status" value="1"/>
</dbReference>
<evidence type="ECO:0000256" key="4">
    <source>
        <dbReference type="ARBA" id="ARBA00022771"/>
    </source>
</evidence>
<reference evidence="11 12" key="1">
    <citation type="submission" date="2019-07" db="EMBL/GenBank/DDBJ databases">
        <title>Draft genome assembly of a fouling barnacle, Amphibalanus amphitrite (Darwin, 1854): The first reference genome for Thecostraca.</title>
        <authorList>
            <person name="Kim W."/>
        </authorList>
    </citation>
    <scope>NUCLEOTIDE SEQUENCE [LARGE SCALE GENOMIC DNA]</scope>
    <source>
        <strain evidence="11">SNU_AA5</strain>
        <tissue evidence="11">Soma without cirri and trophi</tissue>
    </source>
</reference>
<keyword evidence="5" id="KW-0862">Zinc</keyword>
<comment type="subcellular location">
    <subcellularLocation>
        <location evidence="1">Nucleus</location>
    </subcellularLocation>
</comment>
<feature type="region of interest" description="Disordered" evidence="9">
    <location>
        <begin position="290"/>
        <end position="310"/>
    </location>
</feature>
<evidence type="ECO:0000313" key="12">
    <source>
        <dbReference type="Proteomes" id="UP000440578"/>
    </source>
</evidence>
<evidence type="ECO:0000259" key="10">
    <source>
        <dbReference type="SMART" id="SM00398"/>
    </source>
</evidence>
<dbReference type="GO" id="GO:0008270">
    <property type="term" value="F:zinc ion binding"/>
    <property type="evidence" value="ECO:0007669"/>
    <property type="project" value="UniProtKB-KW"/>
</dbReference>
<dbReference type="PANTHER" id="PTHR45888:SF5">
    <property type="entry name" value="D4, ISOFORM A"/>
    <property type="match status" value="1"/>
</dbReference>
<evidence type="ECO:0000256" key="5">
    <source>
        <dbReference type="ARBA" id="ARBA00022833"/>
    </source>
</evidence>
<dbReference type="SMART" id="SM00398">
    <property type="entry name" value="HMG"/>
    <property type="match status" value="1"/>
</dbReference>
<comment type="caution">
    <text evidence="11">The sequence shown here is derived from an EMBL/GenBank/DDBJ whole genome shotgun (WGS) entry which is preliminary data.</text>
</comment>
<name>A0A6A4VFX6_AMPAM</name>
<evidence type="ECO:0000313" key="11">
    <source>
        <dbReference type="EMBL" id="KAF0289422.1"/>
    </source>
</evidence>
<feature type="compositionally biased region" description="Pro residues" evidence="9">
    <location>
        <begin position="200"/>
        <end position="211"/>
    </location>
</feature>
<evidence type="ECO:0000256" key="9">
    <source>
        <dbReference type="SAM" id="MobiDB-lite"/>
    </source>
</evidence>
<evidence type="ECO:0000256" key="8">
    <source>
        <dbReference type="ARBA" id="ARBA00023242"/>
    </source>
</evidence>
<organism evidence="11 12">
    <name type="scientific">Amphibalanus amphitrite</name>
    <name type="common">Striped barnacle</name>
    <name type="synonym">Balanus amphitrite</name>
    <dbReference type="NCBI Taxonomy" id="1232801"/>
    <lineage>
        <taxon>Eukaryota</taxon>
        <taxon>Metazoa</taxon>
        <taxon>Ecdysozoa</taxon>
        <taxon>Arthropoda</taxon>
        <taxon>Crustacea</taxon>
        <taxon>Multicrustacea</taxon>
        <taxon>Cirripedia</taxon>
        <taxon>Thoracica</taxon>
        <taxon>Thoracicalcarea</taxon>
        <taxon>Balanomorpha</taxon>
        <taxon>Balanoidea</taxon>
        <taxon>Balanidae</taxon>
        <taxon>Amphibalaninae</taxon>
        <taxon>Amphibalanus</taxon>
    </lineage>
</organism>
<dbReference type="GO" id="GO:0032259">
    <property type="term" value="P:methylation"/>
    <property type="evidence" value="ECO:0007669"/>
    <property type="project" value="UniProtKB-KW"/>
</dbReference>
<evidence type="ECO:0000256" key="3">
    <source>
        <dbReference type="ARBA" id="ARBA00022737"/>
    </source>
</evidence>
<dbReference type="InterPro" id="IPR009071">
    <property type="entry name" value="HMG_box_dom"/>
</dbReference>
<gene>
    <name evidence="11" type="primary">Kmt2d_0</name>
    <name evidence="11" type="ORF">FJT64_012350</name>
</gene>
<accession>A0A6A4VFX6</accession>
<feature type="domain" description="HMG box" evidence="10">
    <location>
        <begin position="324"/>
        <end position="392"/>
    </location>
</feature>
<dbReference type="SUPFAM" id="SSF47095">
    <property type="entry name" value="HMG-box"/>
    <property type="match status" value="1"/>
</dbReference>
<dbReference type="FunFam" id="1.10.30.10:FF:000009">
    <property type="entry name" value="Histone-lysine N-methyltransferase"/>
    <property type="match status" value="1"/>
</dbReference>
<dbReference type="EMBL" id="VIIS01002032">
    <property type="protein sequence ID" value="KAF0289422.1"/>
    <property type="molecule type" value="Genomic_DNA"/>
</dbReference>
<feature type="region of interest" description="Disordered" evidence="9">
    <location>
        <begin position="78"/>
        <end position="165"/>
    </location>
</feature>
<dbReference type="InterPro" id="IPR036910">
    <property type="entry name" value="HMG_box_dom_sf"/>
</dbReference>
<keyword evidence="8" id="KW-0539">Nucleus</keyword>
<keyword evidence="2" id="KW-0479">Metal-binding</keyword>
<evidence type="ECO:0000256" key="6">
    <source>
        <dbReference type="ARBA" id="ARBA00023015"/>
    </source>
</evidence>
<evidence type="ECO:0000256" key="7">
    <source>
        <dbReference type="ARBA" id="ARBA00023163"/>
    </source>
</evidence>
<feature type="compositionally biased region" description="Low complexity" evidence="9">
    <location>
        <begin position="155"/>
        <end position="165"/>
    </location>
</feature>
<evidence type="ECO:0000256" key="1">
    <source>
        <dbReference type="ARBA" id="ARBA00004123"/>
    </source>
</evidence>
<keyword evidence="3" id="KW-0677">Repeat</keyword>
<sequence>MRAERDLVREAQERRETEERLQQEQEASSKELAAGTGAGGDAKSDKLNETDDDGEDALNDIFPGLGADLEGDLVDTILNEDENALGEHPDLEDIADSELANMSGDDAEGGASKDELSELLDGPWPESFESMVTGLPNMDGQDVEDLLKDTLEVTPQQVAAQHQHQQQQRQAQLAQQRQLQLAQQQQQQQQQQQAEQARPALPPPPGMPPPAQQLQLIRAPLQHPQQPLGAAVRFRAPPPQQQAMVAGAGPAPLPHMAQFGQEHGGQFGEFADRPQSGEMAWTGAGAVARPVAGASGTQPPPGATSESQTYNQRNLAKWEHDMSLGEAATISPVLYANHKHPELLTEFPAVADRVRQIMKIWRALSPESKQPYLQKAKDNRSASKVSSVVWRARAENLARLYAPRCVGFAEHPSACGVPGALTSCVCCDGDLPARRSGAGCLSAARRQCVCGLTDRPGSEDLSGRAAVTRPAACLCGTGRRAPPVPALAVRCQ</sequence>